<protein>
    <recommendedName>
        <fullName evidence="8">Auxin response factor</fullName>
    </recommendedName>
</protein>
<dbReference type="InterPro" id="IPR010525">
    <property type="entry name" value="ARF_dom"/>
</dbReference>
<dbReference type="InterPro" id="IPR003340">
    <property type="entry name" value="B3_DNA-bd"/>
</dbReference>
<dbReference type="InterPro" id="IPR053793">
    <property type="entry name" value="PB1-like"/>
</dbReference>
<comment type="subcellular location">
    <subcellularLocation>
        <location evidence="1 8">Nucleus</location>
    </subcellularLocation>
</comment>
<dbReference type="SMART" id="SM01019">
    <property type="entry name" value="B3"/>
    <property type="match status" value="1"/>
</dbReference>
<keyword evidence="5 8" id="KW-0804">Transcription</keyword>
<keyword evidence="3 8" id="KW-0805">Transcription regulation</keyword>
<dbReference type="Gene3D" id="2.40.330.10">
    <property type="entry name" value="DNA-binding pseudobarrel domain"/>
    <property type="match status" value="1"/>
</dbReference>
<dbReference type="PROSITE" id="PS51745">
    <property type="entry name" value="PB1"/>
    <property type="match status" value="1"/>
</dbReference>
<keyword evidence="4 8" id="KW-0238">DNA-binding</keyword>
<dbReference type="RefSeq" id="XP_048138966.1">
    <property type="nucleotide sequence ID" value="XM_048283009.1"/>
</dbReference>
<dbReference type="Pfam" id="PF06507">
    <property type="entry name" value="ARF_AD"/>
    <property type="match status" value="1"/>
</dbReference>
<reference evidence="13" key="1">
    <citation type="submission" date="2025-08" db="UniProtKB">
        <authorList>
            <consortium name="RefSeq"/>
        </authorList>
    </citation>
    <scope>IDENTIFICATION</scope>
    <source>
        <tissue evidence="13">Leaf</tissue>
    </source>
</reference>
<dbReference type="PANTHER" id="PTHR31384:SF25">
    <property type="entry name" value="AUXIN RESPONSE FACTOR"/>
    <property type="match status" value="1"/>
</dbReference>
<evidence type="ECO:0000313" key="13">
    <source>
        <dbReference type="RefSeq" id="XP_048138966.1"/>
    </source>
</evidence>
<comment type="function">
    <text evidence="8">Auxin response factors (ARFs) are transcriptional factors that bind specifically to the DNA sequence 5'-TGTCTC-3' found in the auxin-responsive promoter elements (AuxREs).</text>
</comment>
<evidence type="ECO:0000259" key="11">
    <source>
        <dbReference type="PROSITE" id="PS51745"/>
    </source>
</evidence>
<gene>
    <name evidence="13" type="primary">LOC115742426</name>
</gene>
<proteinExistence type="inferred from homology"/>
<keyword evidence="6 8" id="KW-0539">Nucleus</keyword>
<dbReference type="Pfam" id="PF02362">
    <property type="entry name" value="B3"/>
    <property type="match status" value="1"/>
</dbReference>
<evidence type="ECO:0000256" key="8">
    <source>
        <dbReference type="RuleBase" id="RU004561"/>
    </source>
</evidence>
<feature type="domain" description="TF-B3" evidence="10">
    <location>
        <begin position="139"/>
        <end position="241"/>
    </location>
</feature>
<evidence type="ECO:0000256" key="5">
    <source>
        <dbReference type="ARBA" id="ARBA00023163"/>
    </source>
</evidence>
<evidence type="ECO:0000256" key="7">
    <source>
        <dbReference type="ARBA" id="ARBA00023294"/>
    </source>
</evidence>
<evidence type="ECO:0000256" key="2">
    <source>
        <dbReference type="ARBA" id="ARBA00007853"/>
    </source>
</evidence>
<dbReference type="Proteomes" id="UP000827889">
    <property type="component" value="Chromosome 7"/>
</dbReference>
<comment type="similarity">
    <text evidence="2 8">Belongs to the ARF family.</text>
</comment>
<dbReference type="Gene3D" id="3.10.20.90">
    <property type="entry name" value="Phosphatidylinositol 3-kinase Catalytic Subunit, Chain A, domain 1"/>
    <property type="match status" value="1"/>
</dbReference>
<comment type="subunit">
    <text evidence="8">Homodimers and heterodimers.</text>
</comment>
<dbReference type="GeneID" id="115742426"/>
<evidence type="ECO:0000256" key="9">
    <source>
        <dbReference type="SAM" id="MobiDB-lite"/>
    </source>
</evidence>
<feature type="compositionally biased region" description="Polar residues" evidence="9">
    <location>
        <begin position="510"/>
        <end position="529"/>
    </location>
</feature>
<dbReference type="Gene3D" id="2.30.30.1040">
    <property type="match status" value="1"/>
</dbReference>
<organism evidence="12 13">
    <name type="scientific">Rhodamnia argentea</name>
    <dbReference type="NCBI Taxonomy" id="178133"/>
    <lineage>
        <taxon>Eukaryota</taxon>
        <taxon>Viridiplantae</taxon>
        <taxon>Streptophyta</taxon>
        <taxon>Embryophyta</taxon>
        <taxon>Tracheophyta</taxon>
        <taxon>Spermatophyta</taxon>
        <taxon>Magnoliopsida</taxon>
        <taxon>eudicotyledons</taxon>
        <taxon>Gunneridae</taxon>
        <taxon>Pentapetalae</taxon>
        <taxon>rosids</taxon>
        <taxon>malvids</taxon>
        <taxon>Myrtales</taxon>
        <taxon>Myrtaceae</taxon>
        <taxon>Myrtoideae</taxon>
        <taxon>Myrteae</taxon>
        <taxon>Australasian group</taxon>
        <taxon>Rhodamnia</taxon>
    </lineage>
</organism>
<name>A0ABM3HQU1_9MYRT</name>
<dbReference type="InterPro" id="IPR044835">
    <property type="entry name" value="ARF_plant"/>
</dbReference>
<evidence type="ECO:0000256" key="1">
    <source>
        <dbReference type="ARBA" id="ARBA00004123"/>
    </source>
</evidence>
<dbReference type="PANTHER" id="PTHR31384">
    <property type="entry name" value="AUXIN RESPONSE FACTOR 4-RELATED"/>
    <property type="match status" value="1"/>
</dbReference>
<sequence>MSSCVESESESGRSSNYGHSSTYYNIGTGRGDDLDEELWQACAGPLVYVPKAGETVFYFPQGHIEQVEAYTNRDGDVEMPIYKLPSKILCKVVCVQLKAEIHTDEVFAQITLLPEAKQDEVNSNCKSSPTPQRDNSPFFVKILTRSDISTHGGCSLPKRPAEECLPYLDKSQPHPVQDLVTKDLHGKEWRFRHIYRGKPKRHLLTRGWSDFLTSKKLVDGDACIFLRGRDGDVRIGVRRLMKSQTTASSSVLSAHSMRHGILGSALHAVSTGTMFSVYCRPWACTSGFIIAYDQYMKAMANGYFIGERFRMKFEDYGCGEQRLGGTVVGIEDIDPLTWPGSDWRCIKVQWDSARAKCIRPERVSPWDIEPLDPDRKKQAILPTSLKRICPQNLPLHWPPTFIMDGSQWTSVAQKSRRYSGVFQGQEKSNLPIYESNVPRPLPLVPCLPTPIQHVELAPQGQIHLAVHNACHQHPESAFLVGDGGKRESLGPSGQWPPACIAPGRGPGKSLSAQDISPANSTSQARMTSQTKDDNEKTIAKTHCFGKCKVFGVNLADDVSELHSPQVANSSELSSPSSVPPLSKPCDFVQVIINGTAPGRPVNLRQLKGYDDLIHRLNQMCDFHGNLIDESSGWHVKCMDDNGDSVPIWDYTWQELVPMVHQILICPKEGEKGKPGPCSSDVASS</sequence>
<feature type="region of interest" description="Disordered" evidence="9">
    <location>
        <begin position="499"/>
        <end position="534"/>
    </location>
</feature>
<evidence type="ECO:0000256" key="4">
    <source>
        <dbReference type="ARBA" id="ARBA00023125"/>
    </source>
</evidence>
<dbReference type="PROSITE" id="PS50863">
    <property type="entry name" value="B3"/>
    <property type="match status" value="1"/>
</dbReference>
<evidence type="ECO:0000256" key="6">
    <source>
        <dbReference type="ARBA" id="ARBA00023242"/>
    </source>
</evidence>
<accession>A0ABM3HQU1</accession>
<dbReference type="SUPFAM" id="SSF101936">
    <property type="entry name" value="DNA-binding pseudobarrel domain"/>
    <property type="match status" value="1"/>
</dbReference>
<evidence type="ECO:0000259" key="10">
    <source>
        <dbReference type="PROSITE" id="PS50863"/>
    </source>
</evidence>
<feature type="domain" description="PB1" evidence="11">
    <location>
        <begin position="585"/>
        <end position="667"/>
    </location>
</feature>
<dbReference type="CDD" id="cd10017">
    <property type="entry name" value="B3_DNA"/>
    <property type="match status" value="1"/>
</dbReference>
<evidence type="ECO:0000256" key="3">
    <source>
        <dbReference type="ARBA" id="ARBA00023015"/>
    </source>
</evidence>
<dbReference type="InterPro" id="IPR015300">
    <property type="entry name" value="DNA-bd_pseudobarrel_sf"/>
</dbReference>
<keyword evidence="12" id="KW-1185">Reference proteome</keyword>
<evidence type="ECO:0000313" key="12">
    <source>
        <dbReference type="Proteomes" id="UP000827889"/>
    </source>
</evidence>
<keyword evidence="7 8" id="KW-0927">Auxin signaling pathway</keyword>